<dbReference type="InterPro" id="IPR053257">
    <property type="entry name" value="Cu-only_SOD"/>
</dbReference>
<organism evidence="1 2">
    <name type="scientific">Ambispora leptoticha</name>
    <dbReference type="NCBI Taxonomy" id="144679"/>
    <lineage>
        <taxon>Eukaryota</taxon>
        <taxon>Fungi</taxon>
        <taxon>Fungi incertae sedis</taxon>
        <taxon>Mucoromycota</taxon>
        <taxon>Glomeromycotina</taxon>
        <taxon>Glomeromycetes</taxon>
        <taxon>Archaeosporales</taxon>
        <taxon>Ambisporaceae</taxon>
        <taxon>Ambispora</taxon>
    </lineage>
</organism>
<dbReference type="AlphaFoldDB" id="A0A9N9DLF1"/>
<evidence type="ECO:0000313" key="1">
    <source>
        <dbReference type="EMBL" id="CAG8642731.1"/>
    </source>
</evidence>
<dbReference type="GO" id="GO:0006801">
    <property type="term" value="P:superoxide metabolic process"/>
    <property type="evidence" value="ECO:0007669"/>
    <property type="project" value="InterPro"/>
</dbReference>
<dbReference type="Proteomes" id="UP000789508">
    <property type="component" value="Unassembled WGS sequence"/>
</dbReference>
<reference evidence="1" key="1">
    <citation type="submission" date="2021-06" db="EMBL/GenBank/DDBJ databases">
        <authorList>
            <person name="Kallberg Y."/>
            <person name="Tangrot J."/>
            <person name="Rosling A."/>
        </authorList>
    </citation>
    <scope>NUCLEOTIDE SEQUENCE</scope>
    <source>
        <strain evidence="1">FL130A</strain>
    </source>
</reference>
<keyword evidence="2" id="KW-1185">Reference proteome</keyword>
<protein>
    <submittedName>
        <fullName evidence="1">14495_t:CDS:1</fullName>
    </submittedName>
</protein>
<feature type="non-terminal residue" evidence="1">
    <location>
        <position position="1"/>
    </location>
</feature>
<dbReference type="GO" id="GO:0046872">
    <property type="term" value="F:metal ion binding"/>
    <property type="evidence" value="ECO:0007669"/>
    <property type="project" value="InterPro"/>
</dbReference>
<sequence>SPLIRRIPPANTVNDPNFKPIYNSSRLAVALFDGHQNNVRGSVTFSGLTNADNTQVSVSIESGLTNTTGSYLYHIHLKPVPQDGDCDATLGHLSPNGIPESFPCASANPAACQEGDLSGKHGPAPGVSSGTFSQQYYDEFLKWDESDSTIRGRSVVFHFPNSK</sequence>
<gene>
    <name evidence="1" type="ORF">ALEPTO_LOCUS9764</name>
</gene>
<dbReference type="PANTHER" id="PTHR20910:SF1">
    <property type="entry name" value="SUPEROXIDE DISMUTASE COPPER_ZINC BINDING DOMAIN-CONTAINING PROTEIN"/>
    <property type="match status" value="1"/>
</dbReference>
<dbReference type="SUPFAM" id="SSF49329">
    <property type="entry name" value="Cu,Zn superoxide dismutase-like"/>
    <property type="match status" value="1"/>
</dbReference>
<dbReference type="OrthoDB" id="159229at2759"/>
<evidence type="ECO:0000313" key="2">
    <source>
        <dbReference type="Proteomes" id="UP000789508"/>
    </source>
</evidence>
<dbReference type="EMBL" id="CAJVPS010008386">
    <property type="protein sequence ID" value="CAG8642731.1"/>
    <property type="molecule type" value="Genomic_DNA"/>
</dbReference>
<name>A0A9N9DLF1_9GLOM</name>
<proteinExistence type="predicted"/>
<dbReference type="Gene3D" id="2.60.40.200">
    <property type="entry name" value="Superoxide dismutase, copper/zinc binding domain"/>
    <property type="match status" value="1"/>
</dbReference>
<comment type="caution">
    <text evidence="1">The sequence shown here is derived from an EMBL/GenBank/DDBJ whole genome shotgun (WGS) entry which is preliminary data.</text>
</comment>
<dbReference type="InterPro" id="IPR036423">
    <property type="entry name" value="SOD-like_Cu/Zn_dom_sf"/>
</dbReference>
<accession>A0A9N9DLF1</accession>
<dbReference type="PANTHER" id="PTHR20910">
    <property type="entry name" value="AGAP001623-PA"/>
    <property type="match status" value="1"/>
</dbReference>